<reference evidence="5" key="2">
    <citation type="submission" date="2025-08" db="UniProtKB">
        <authorList>
            <consortium name="RefSeq"/>
        </authorList>
    </citation>
    <scope>IDENTIFICATION</scope>
</reference>
<name>A0AB32VY96_THECC</name>
<dbReference type="GeneID" id="18610983"/>
<dbReference type="Gene3D" id="3.40.50.2000">
    <property type="entry name" value="Glycogen Phosphorylase B"/>
    <property type="match status" value="2"/>
</dbReference>
<comment type="similarity">
    <text evidence="1">Belongs to the UDP-glycosyltransferase family.</text>
</comment>
<dbReference type="RefSeq" id="XP_017972187.1">
    <property type="nucleotide sequence ID" value="XM_018116698.1"/>
</dbReference>
<keyword evidence="3" id="KW-0808">Transferase</keyword>
<dbReference type="GO" id="GO:0008194">
    <property type="term" value="F:UDP-glycosyltransferase activity"/>
    <property type="evidence" value="ECO:0007669"/>
    <property type="project" value="InterPro"/>
</dbReference>
<dbReference type="PANTHER" id="PTHR48046:SF1">
    <property type="entry name" value="GLYCOSYLTRANSFERASE-RELATED"/>
    <property type="match status" value="1"/>
</dbReference>
<reference evidence="4" key="1">
    <citation type="journal article" date="1997" name="Nucleic Acids Res.">
        <title>tRNAscan-SE: a program for improved detection of transfer RNA genes in genomic sequence.</title>
        <authorList>
            <person name="Lowe T.M."/>
            <person name="Eddy S.R."/>
        </authorList>
    </citation>
    <scope>NUCLEOTIDE SEQUENCE [LARGE SCALE GENOMIC DNA]</scope>
    <source>
        <strain evidence="4">r\B97-61/B2</strain>
    </source>
</reference>
<dbReference type="CDD" id="cd03784">
    <property type="entry name" value="GT1_Gtf-like"/>
    <property type="match status" value="1"/>
</dbReference>
<dbReference type="PANTHER" id="PTHR48046">
    <property type="entry name" value="UDP-GLYCOSYLTRANSFERASE 72E1"/>
    <property type="match status" value="1"/>
</dbReference>
<evidence type="ECO:0000256" key="2">
    <source>
        <dbReference type="ARBA" id="ARBA00022676"/>
    </source>
</evidence>
<dbReference type="InterPro" id="IPR002213">
    <property type="entry name" value="UDP_glucos_trans"/>
</dbReference>
<sequence>MEFSNTKPHVALLSSPAHLTPMVELGKRLVTYQNVKVTTFVTSFLGSAATISRMVQSAQSEKLFDVIQLPPADISGLISPGQTGLASLPAVVRVSEPAFRSAISALETPPTALVAHVYAVDCLGIADELKIPKFVYMSSHAWYLALFLYVPILDKNVGGELGDDDQKEPFVLPGCTPVRPEDLPDPMLVQTKNNYLELIRMATEIPKADGILVNTWEELQPTTLAALRDDKLLGSVAKAPIFPIGPVTAEGAVGSKSELSGWLDKQPNESVLYISFGSMGALSLEQMTELAWGLELSQQRFIWVVRPPTTKTGIGSVPKFGFDVNDTSTYLPEGFMSRTHGKGLVVPQWAPQVEILSHPSCGGFFTHCGWNSAMECISNGLPMIAWPLYAEQRMNATMLTEELGIAVRSKTLPSKGVVGREEIETMVKKIFVDEEGGKIRGRVKELKLSAEKAWSQGGSSYNALAEMVKQCT</sequence>
<proteinExistence type="inferred from homology"/>
<dbReference type="Gramene" id="Tc01v2_t003560.1">
    <property type="protein sequence ID" value="Tc01v2_p003560.1"/>
    <property type="gene ID" value="Tc01v2_g003560"/>
</dbReference>
<organism evidence="4 5">
    <name type="scientific">Theobroma cacao</name>
    <name type="common">Cacao</name>
    <name type="synonym">Cocoa</name>
    <dbReference type="NCBI Taxonomy" id="3641"/>
    <lineage>
        <taxon>Eukaryota</taxon>
        <taxon>Viridiplantae</taxon>
        <taxon>Streptophyta</taxon>
        <taxon>Embryophyta</taxon>
        <taxon>Tracheophyta</taxon>
        <taxon>Spermatophyta</taxon>
        <taxon>Magnoliopsida</taxon>
        <taxon>eudicotyledons</taxon>
        <taxon>Gunneridae</taxon>
        <taxon>Pentapetalae</taxon>
        <taxon>rosids</taxon>
        <taxon>malvids</taxon>
        <taxon>Malvales</taxon>
        <taxon>Malvaceae</taxon>
        <taxon>Byttnerioideae</taxon>
        <taxon>Theobroma</taxon>
    </lineage>
</organism>
<evidence type="ECO:0000313" key="4">
    <source>
        <dbReference type="Proteomes" id="UP000694886"/>
    </source>
</evidence>
<dbReference type="Pfam" id="PF00201">
    <property type="entry name" value="UDPGT"/>
    <property type="match status" value="1"/>
</dbReference>
<accession>A0AB32VY96</accession>
<dbReference type="FunFam" id="3.40.50.2000:FF:000051">
    <property type="entry name" value="Glycosyltransferase"/>
    <property type="match status" value="1"/>
</dbReference>
<evidence type="ECO:0000313" key="5">
    <source>
        <dbReference type="RefSeq" id="XP_017972187.1"/>
    </source>
</evidence>
<evidence type="ECO:0000256" key="3">
    <source>
        <dbReference type="ARBA" id="ARBA00022679"/>
    </source>
</evidence>
<evidence type="ECO:0000256" key="1">
    <source>
        <dbReference type="ARBA" id="ARBA00009995"/>
    </source>
</evidence>
<gene>
    <name evidence="5" type="primary">LOC18610983</name>
</gene>
<protein>
    <submittedName>
        <fullName evidence="5">Anthocyanidin 3-O-glucosyltransferase 5</fullName>
    </submittedName>
</protein>
<dbReference type="KEGG" id="tcc:18610983"/>
<dbReference type="SUPFAM" id="SSF53756">
    <property type="entry name" value="UDP-Glycosyltransferase/glycogen phosphorylase"/>
    <property type="match status" value="1"/>
</dbReference>
<keyword evidence="2" id="KW-0328">Glycosyltransferase</keyword>
<dbReference type="Proteomes" id="UP000694886">
    <property type="component" value="Chromosome 1"/>
</dbReference>
<dbReference type="AlphaFoldDB" id="A0AB32VY96"/>